<dbReference type="Pfam" id="PF00069">
    <property type="entry name" value="Pkinase"/>
    <property type="match status" value="1"/>
</dbReference>
<dbReference type="FunFam" id="3.80.10.10:FF:001160">
    <property type="entry name" value="Receptor-like protein kinase HSL1 isoform A"/>
    <property type="match status" value="1"/>
</dbReference>
<keyword evidence="3" id="KW-0433">Leucine-rich repeat</keyword>
<sequence>MIKKTPTLSSYMKLPFHFVLTTLFLLLLNHANSQSPQLYYNQEHKLLLNIKQYLQNQNQNPSFLSHWIPSNSNHCSWNEITCTNDSVTGITLSKINITKTIPPFICDLKNLTHVDFSFNFIPGDFPKIFYNCSKLVSLDLSMNNFDGMIPNDIGNLSSNLQYLNLSSTNFAGGVPDGIGKLRELKEFRVQYCLLNGSVSDEIGNLLNLEYFDISSNAMLPSWNFPLSLTKLKKLKLFYVYGSNLVGEIPENIGDMVSLEKLDMSQNGLIGEIPSGLFLLKNLSVLFLYKNNLSGEIPNVIEALNLTQLDLAENNLVGRIPQDFEKLQSLTWLSLSLNSLSGEIPERLGLFRFLVDFRVFSNKLSGTIPTEFGRYSRLKTFVISSNSLVGNLPENLCYHGELLNLTVFENNLSGKLPESLGNCGSLLDLKIYNNEFSGTIPSGLWTSFKLSNFMVSNNKFTGVIPEKLSLKISRFEIGNNQFSGRIPNAVSAWTSIVVFDASKNLLNGSIPQELTSLPKLTTLLLNQNQLNGPIPSNIISWKSLVTLNLSQNQLSGQIPDEIGKLPVLSQLDLSENDLSGEIPSQFPRITNLNLSYNNLTGRIPSEFQNSIFATSFLANSGLCADTKVLNITLCTNFSLQRKNKGSSWSIGLTISLVIVALLLAFLVTFLIIKVFTKRKQGLDNSWKLISFQRLSFNESSIISSMTEHNIIGSGGYGTVYRVDVNGLGYVAVKKIWNNRKLDSKLISSFRAEVKILSNIRHNNIVRLMCCISNNDDCMLLVYEYLEKHSLDKWLHMKNKSSSSTSTLVQNVILDWPKRLKIAIGAAQGLSYMHHDCSPPIVHRDVKTSNILLDAQFNAKVADFGLARILIKPEELNTMSAVIGSFGYIAPEYVQTTRVSEKIDVFSFGVILLELTTGKEANYGDQHSSLSEWAWRQVLLGINVEELLDKDVMEGSYLDEMCTVFKLGVMCTATLPSSRPSMKEVLQLLLNFAEPLVYGEKKVGHYYDVDPLLKDSKSDTRLDVDDM</sequence>
<keyword evidence="11 14" id="KW-0472">Membrane</keyword>
<dbReference type="Pfam" id="PF08263">
    <property type="entry name" value="LRRNT_2"/>
    <property type="match status" value="1"/>
</dbReference>
<dbReference type="InterPro" id="IPR050647">
    <property type="entry name" value="Plant_LRR-RLKs"/>
</dbReference>
<dbReference type="InterPro" id="IPR003591">
    <property type="entry name" value="Leu-rich_rpt_typical-subtyp"/>
</dbReference>
<dbReference type="GO" id="GO:0033612">
    <property type="term" value="F:receptor serine/threonine kinase binding"/>
    <property type="evidence" value="ECO:0007669"/>
    <property type="project" value="TreeGrafter"/>
</dbReference>
<keyword evidence="7 13" id="KW-0547">Nucleotide-binding</keyword>
<dbReference type="Pfam" id="PF00560">
    <property type="entry name" value="LRR_1"/>
    <property type="match status" value="7"/>
</dbReference>
<dbReference type="InterPro" id="IPR000719">
    <property type="entry name" value="Prot_kinase_dom"/>
</dbReference>
<evidence type="ECO:0000256" key="4">
    <source>
        <dbReference type="ARBA" id="ARBA00022679"/>
    </source>
</evidence>
<dbReference type="FunFam" id="1.10.510.10:FF:000714">
    <property type="entry name" value="Kinase family with leucine-rich repeat domain-containing protein"/>
    <property type="match status" value="1"/>
</dbReference>
<feature type="binding site" evidence="13">
    <location>
        <position position="733"/>
    </location>
    <ligand>
        <name>ATP</name>
        <dbReference type="ChEBI" id="CHEBI:30616"/>
    </ligand>
</feature>
<keyword evidence="5 14" id="KW-0812">Transmembrane</keyword>
<name>A0A1S2Z066_CICAR</name>
<feature type="domain" description="Protein kinase" evidence="16">
    <location>
        <begin position="704"/>
        <end position="995"/>
    </location>
</feature>
<dbReference type="SUPFAM" id="SSF56112">
    <property type="entry name" value="Protein kinase-like (PK-like)"/>
    <property type="match status" value="1"/>
</dbReference>
<keyword evidence="4" id="KW-0808">Transferase</keyword>
<evidence type="ECO:0000256" key="15">
    <source>
        <dbReference type="SAM" id="SignalP"/>
    </source>
</evidence>
<evidence type="ECO:0000256" key="2">
    <source>
        <dbReference type="ARBA" id="ARBA00008684"/>
    </source>
</evidence>
<feature type="chain" id="PRO_5010262571" evidence="15">
    <location>
        <begin position="34"/>
        <end position="1025"/>
    </location>
</feature>
<evidence type="ECO:0000256" key="8">
    <source>
        <dbReference type="ARBA" id="ARBA00022777"/>
    </source>
</evidence>
<keyword evidence="6" id="KW-0677">Repeat</keyword>
<evidence type="ECO:0000256" key="12">
    <source>
        <dbReference type="ARBA" id="ARBA00023180"/>
    </source>
</evidence>
<evidence type="ECO:0000259" key="16">
    <source>
        <dbReference type="PROSITE" id="PS50011"/>
    </source>
</evidence>
<dbReference type="GeneID" id="101497820"/>
<proteinExistence type="inferred from homology"/>
<protein>
    <submittedName>
        <fullName evidence="18">Receptor-like protein kinase 5 isoform X1</fullName>
    </submittedName>
</protein>
<dbReference type="InterPro" id="IPR032675">
    <property type="entry name" value="LRR_dom_sf"/>
</dbReference>
<reference evidence="17" key="1">
    <citation type="journal article" date="2013" name="Nat. Biotechnol.">
        <title>Draft genome sequence of chickpea (Cicer arietinum) provides a resource for trait improvement.</title>
        <authorList>
            <person name="Varshney R.K."/>
            <person name="Song C."/>
            <person name="Saxena R.K."/>
            <person name="Azam S."/>
            <person name="Yu S."/>
            <person name="Sharpe A.G."/>
            <person name="Cannon S."/>
            <person name="Baek J."/>
            <person name="Rosen B.D."/>
            <person name="Tar'an B."/>
            <person name="Millan T."/>
            <person name="Zhang X."/>
            <person name="Ramsay L.D."/>
            <person name="Iwata A."/>
            <person name="Wang Y."/>
            <person name="Nelson W."/>
            <person name="Farmer A.D."/>
            <person name="Gaur P.M."/>
            <person name="Soderlund C."/>
            <person name="Penmetsa R.V."/>
            <person name="Xu C."/>
            <person name="Bharti A.K."/>
            <person name="He W."/>
            <person name="Winter P."/>
            <person name="Zhao S."/>
            <person name="Hane J.K."/>
            <person name="Carrasquilla-Garcia N."/>
            <person name="Condie J.A."/>
            <person name="Upadhyaya H.D."/>
            <person name="Luo M.C."/>
            <person name="Thudi M."/>
            <person name="Gowda C.L."/>
            <person name="Singh N.P."/>
            <person name="Lichtenzveig J."/>
            <person name="Gali K.K."/>
            <person name="Rubio J."/>
            <person name="Nadarajan N."/>
            <person name="Dolezel J."/>
            <person name="Bansal K.C."/>
            <person name="Xu X."/>
            <person name="Edwards D."/>
            <person name="Zhang G."/>
            <person name="Kahl G."/>
            <person name="Gil J."/>
            <person name="Singh K.B."/>
            <person name="Datta S.K."/>
            <person name="Jackson S.A."/>
            <person name="Wang J."/>
            <person name="Cook D.R."/>
        </authorList>
    </citation>
    <scope>NUCLEOTIDE SEQUENCE [LARGE SCALE GENOMIC DNA]</scope>
    <source>
        <strain evidence="17">cv. CDC Frontier</strain>
    </source>
</reference>
<dbReference type="PROSITE" id="PS00107">
    <property type="entry name" value="PROTEIN_KINASE_ATP"/>
    <property type="match status" value="1"/>
</dbReference>
<dbReference type="CDD" id="cd14066">
    <property type="entry name" value="STKc_IRAK"/>
    <property type="match status" value="1"/>
</dbReference>
<dbReference type="GO" id="GO:0005524">
    <property type="term" value="F:ATP binding"/>
    <property type="evidence" value="ECO:0007669"/>
    <property type="project" value="UniProtKB-UniRule"/>
</dbReference>
<dbReference type="GO" id="GO:0004672">
    <property type="term" value="F:protein kinase activity"/>
    <property type="evidence" value="ECO:0007669"/>
    <property type="project" value="InterPro"/>
</dbReference>
<dbReference type="AlphaFoldDB" id="A0A1S2Z066"/>
<comment type="subcellular location">
    <subcellularLocation>
        <location evidence="1">Membrane</location>
        <topology evidence="1">Single-pass membrane protein</topology>
    </subcellularLocation>
</comment>
<dbReference type="PROSITE" id="PS50011">
    <property type="entry name" value="PROTEIN_KINASE_DOM"/>
    <property type="match status" value="1"/>
</dbReference>
<keyword evidence="15" id="KW-0732">Signal</keyword>
<keyword evidence="10 14" id="KW-1133">Transmembrane helix</keyword>
<dbReference type="SMART" id="SM00369">
    <property type="entry name" value="LRR_TYP"/>
    <property type="match status" value="5"/>
</dbReference>
<organism evidence="17 18">
    <name type="scientific">Cicer arietinum</name>
    <name type="common">Chickpea</name>
    <name type="synonym">Garbanzo</name>
    <dbReference type="NCBI Taxonomy" id="3827"/>
    <lineage>
        <taxon>Eukaryota</taxon>
        <taxon>Viridiplantae</taxon>
        <taxon>Streptophyta</taxon>
        <taxon>Embryophyta</taxon>
        <taxon>Tracheophyta</taxon>
        <taxon>Spermatophyta</taxon>
        <taxon>Magnoliopsida</taxon>
        <taxon>eudicotyledons</taxon>
        <taxon>Gunneridae</taxon>
        <taxon>Pentapetalae</taxon>
        <taxon>rosids</taxon>
        <taxon>fabids</taxon>
        <taxon>Fabales</taxon>
        <taxon>Fabaceae</taxon>
        <taxon>Papilionoideae</taxon>
        <taxon>50 kb inversion clade</taxon>
        <taxon>NPAAA clade</taxon>
        <taxon>Hologalegina</taxon>
        <taxon>IRL clade</taxon>
        <taxon>Cicereae</taxon>
        <taxon>Cicer</taxon>
    </lineage>
</organism>
<dbReference type="InterPro" id="IPR017441">
    <property type="entry name" value="Protein_kinase_ATP_BS"/>
</dbReference>
<evidence type="ECO:0000256" key="14">
    <source>
        <dbReference type="SAM" id="Phobius"/>
    </source>
</evidence>
<feature type="signal peptide" evidence="15">
    <location>
        <begin position="1"/>
        <end position="33"/>
    </location>
</feature>
<dbReference type="Gene3D" id="1.10.510.10">
    <property type="entry name" value="Transferase(Phosphotransferase) domain 1"/>
    <property type="match status" value="1"/>
</dbReference>
<evidence type="ECO:0000256" key="11">
    <source>
        <dbReference type="ARBA" id="ARBA00023136"/>
    </source>
</evidence>
<evidence type="ECO:0000313" key="18">
    <source>
        <dbReference type="RefSeq" id="XP_004512684.1"/>
    </source>
</evidence>
<feature type="transmembrane region" description="Helical" evidence="14">
    <location>
        <begin position="647"/>
        <end position="671"/>
    </location>
</feature>
<accession>A0A1S2Z066</accession>
<keyword evidence="12" id="KW-0325">Glycoprotein</keyword>
<dbReference type="InterPro" id="IPR013210">
    <property type="entry name" value="LRR_N_plant-typ"/>
</dbReference>
<dbReference type="InterPro" id="IPR011009">
    <property type="entry name" value="Kinase-like_dom_sf"/>
</dbReference>
<dbReference type="FunFam" id="3.80.10.10:FF:000095">
    <property type="entry name" value="LRR receptor-like serine/threonine-protein kinase GSO1"/>
    <property type="match status" value="1"/>
</dbReference>
<dbReference type="RefSeq" id="XP_004512684.1">
    <property type="nucleotide sequence ID" value="XM_004512627.3"/>
</dbReference>
<dbReference type="GO" id="GO:0016020">
    <property type="term" value="C:membrane"/>
    <property type="evidence" value="ECO:0007669"/>
    <property type="project" value="UniProtKB-SubCell"/>
</dbReference>
<keyword evidence="9 13" id="KW-0067">ATP-binding</keyword>
<evidence type="ECO:0000256" key="3">
    <source>
        <dbReference type="ARBA" id="ARBA00022614"/>
    </source>
</evidence>
<dbReference type="InterPro" id="IPR001611">
    <property type="entry name" value="Leu-rich_rpt"/>
</dbReference>
<dbReference type="Proteomes" id="UP000087171">
    <property type="component" value="Chromosome Ca8"/>
</dbReference>
<reference evidence="18" key="2">
    <citation type="submission" date="2025-08" db="UniProtKB">
        <authorList>
            <consortium name="RefSeq"/>
        </authorList>
    </citation>
    <scope>IDENTIFICATION</scope>
    <source>
        <tissue evidence="18">Etiolated seedlings</tissue>
    </source>
</reference>
<gene>
    <name evidence="18" type="primary">LOC101497820</name>
</gene>
<evidence type="ECO:0000256" key="1">
    <source>
        <dbReference type="ARBA" id="ARBA00004167"/>
    </source>
</evidence>
<dbReference type="KEGG" id="cam:101497820"/>
<dbReference type="OrthoDB" id="676979at2759"/>
<dbReference type="eggNOG" id="ENOG502QQPF">
    <property type="taxonomic scope" value="Eukaryota"/>
</dbReference>
<dbReference type="PROSITE" id="PS00108">
    <property type="entry name" value="PROTEIN_KINASE_ST"/>
    <property type="match status" value="1"/>
</dbReference>
<dbReference type="Gene3D" id="3.80.10.10">
    <property type="entry name" value="Ribonuclease Inhibitor"/>
    <property type="match status" value="6"/>
</dbReference>
<evidence type="ECO:0000256" key="7">
    <source>
        <dbReference type="ARBA" id="ARBA00022741"/>
    </source>
</evidence>
<keyword evidence="8" id="KW-0418">Kinase</keyword>
<dbReference type="SUPFAM" id="SSF52047">
    <property type="entry name" value="RNI-like"/>
    <property type="match status" value="1"/>
</dbReference>
<dbReference type="Gene3D" id="3.30.200.20">
    <property type="entry name" value="Phosphorylase Kinase, domain 1"/>
    <property type="match status" value="1"/>
</dbReference>
<evidence type="ECO:0000313" key="17">
    <source>
        <dbReference type="Proteomes" id="UP000087171"/>
    </source>
</evidence>
<evidence type="ECO:0000256" key="9">
    <source>
        <dbReference type="ARBA" id="ARBA00022840"/>
    </source>
</evidence>
<evidence type="ECO:0000256" key="6">
    <source>
        <dbReference type="ARBA" id="ARBA00022737"/>
    </source>
</evidence>
<keyword evidence="17" id="KW-1185">Reference proteome</keyword>
<dbReference type="PANTHER" id="PTHR48056:SF29">
    <property type="entry name" value="RECEPTOR-LIKE PROTEIN KINASE HSL1"/>
    <property type="match status" value="1"/>
</dbReference>
<dbReference type="FunFam" id="3.30.200.20:FF:000512">
    <property type="entry name" value="Receptor-like protein kinase HSL1"/>
    <property type="match status" value="1"/>
</dbReference>
<evidence type="ECO:0000256" key="13">
    <source>
        <dbReference type="PROSITE-ProRule" id="PRU10141"/>
    </source>
</evidence>
<evidence type="ECO:0000256" key="5">
    <source>
        <dbReference type="ARBA" id="ARBA00022692"/>
    </source>
</evidence>
<evidence type="ECO:0000256" key="10">
    <source>
        <dbReference type="ARBA" id="ARBA00022989"/>
    </source>
</evidence>
<dbReference type="SUPFAM" id="SSF52058">
    <property type="entry name" value="L domain-like"/>
    <property type="match status" value="1"/>
</dbReference>
<dbReference type="PaxDb" id="3827-XP_004512684.1"/>
<comment type="similarity">
    <text evidence="2">Belongs to the protein kinase superfamily. Ser/Thr protein kinase family.</text>
</comment>
<dbReference type="SMART" id="SM00220">
    <property type="entry name" value="S_TKc"/>
    <property type="match status" value="1"/>
</dbReference>
<dbReference type="InterPro" id="IPR008271">
    <property type="entry name" value="Ser/Thr_kinase_AS"/>
</dbReference>
<dbReference type="PANTHER" id="PTHR48056">
    <property type="entry name" value="LRR RECEPTOR-LIKE SERINE/THREONINE-PROTEIN KINASE-RELATED"/>
    <property type="match status" value="1"/>
</dbReference>